<gene>
    <name evidence="1" type="ORF">TWF970_005778</name>
</gene>
<dbReference type="AlphaFoldDB" id="A0A7C8VNZ2"/>
<evidence type="ECO:0000313" key="2">
    <source>
        <dbReference type="Proteomes" id="UP000474640"/>
    </source>
</evidence>
<comment type="caution">
    <text evidence="1">The sequence shown here is derived from an EMBL/GenBank/DDBJ whole genome shotgun (WGS) entry which is preliminary data.</text>
</comment>
<sequence length="50" mass="5902">MSTRLPKERFLILPPAVYSRSSAISQLPTRAFACEELEIQRFRMRWAAFE</sequence>
<name>A0A7C8VNZ2_ORBOL</name>
<evidence type="ECO:0000313" key="1">
    <source>
        <dbReference type="EMBL" id="KAF3288722.1"/>
    </source>
</evidence>
<dbReference type="Proteomes" id="UP000474640">
    <property type="component" value="Unassembled WGS sequence"/>
</dbReference>
<protein>
    <submittedName>
        <fullName evidence="1">Uncharacterized protein</fullName>
    </submittedName>
</protein>
<reference evidence="1 2" key="1">
    <citation type="submission" date="2020-01" db="EMBL/GenBank/DDBJ databases">
        <authorList>
            <person name="Palmer J.M."/>
        </authorList>
    </citation>
    <scope>NUCLEOTIDE SEQUENCE [LARGE SCALE GENOMIC DNA]</scope>
    <source>
        <strain evidence="1 2">TWF970</strain>
    </source>
</reference>
<accession>A0A7C8VNZ2</accession>
<proteinExistence type="predicted"/>
<organism evidence="1 2">
    <name type="scientific">Orbilia oligospora</name>
    <name type="common">Nematode-trapping fungus</name>
    <name type="synonym">Arthrobotrys oligospora</name>
    <dbReference type="NCBI Taxonomy" id="2813651"/>
    <lineage>
        <taxon>Eukaryota</taxon>
        <taxon>Fungi</taxon>
        <taxon>Dikarya</taxon>
        <taxon>Ascomycota</taxon>
        <taxon>Pezizomycotina</taxon>
        <taxon>Orbiliomycetes</taxon>
        <taxon>Orbiliales</taxon>
        <taxon>Orbiliaceae</taxon>
        <taxon>Orbilia</taxon>
    </lineage>
</organism>
<dbReference type="EMBL" id="JAABOJ010000003">
    <property type="protein sequence ID" value="KAF3288722.1"/>
    <property type="molecule type" value="Genomic_DNA"/>
</dbReference>